<protein>
    <recommendedName>
        <fullName evidence="3">CarboxypepD_reg-like domain-containing protein</fullName>
    </recommendedName>
</protein>
<dbReference type="SUPFAM" id="SSF49464">
    <property type="entry name" value="Carboxypeptidase regulatory domain-like"/>
    <property type="match status" value="1"/>
</dbReference>
<organism evidence="1 2">
    <name type="scientific">Terrimonas rubra</name>
    <dbReference type="NCBI Taxonomy" id="1035890"/>
    <lineage>
        <taxon>Bacteria</taxon>
        <taxon>Pseudomonadati</taxon>
        <taxon>Bacteroidota</taxon>
        <taxon>Chitinophagia</taxon>
        <taxon>Chitinophagales</taxon>
        <taxon>Chitinophagaceae</taxon>
        <taxon>Terrimonas</taxon>
    </lineage>
</organism>
<keyword evidence="2" id="KW-1185">Reference proteome</keyword>
<comment type="caution">
    <text evidence="1">The sequence shown here is derived from an EMBL/GenBank/DDBJ whole genome shotgun (WGS) entry which is preliminary data.</text>
</comment>
<sequence length="301" mass="33631">MDELEKGRFCKACNKEVIDFTGYSDKALQNFFLKHPILVCGRFTKEQTGKALYFNEAGRKKTDLVATLAASVLTFSTISANAAPAPLFNTPLVNAVSHHEHVMGTQNDSTIISGSITDVMGAPLQHATVFFEGKKYMTDEEGRFRVVLSSSEAVKGVFIFSYGGFVNEVRNYNPVMGSTNFFIRLRKEADPSSFVKGMPSILLNFPDLIVPQLFKKDKLSDDGIMVLAELANTLRHFPAVAVNINTQYYQSKKEALEKAKKLKHYLVEKEGVSEDRLLIKEPKRVNTKKEADIILFTANDE</sequence>
<dbReference type="Proteomes" id="UP001597511">
    <property type="component" value="Unassembled WGS sequence"/>
</dbReference>
<dbReference type="InterPro" id="IPR008969">
    <property type="entry name" value="CarboxyPept-like_regulatory"/>
</dbReference>
<evidence type="ECO:0008006" key="3">
    <source>
        <dbReference type="Google" id="ProtNLM"/>
    </source>
</evidence>
<accession>A0ABW6A835</accession>
<dbReference type="RefSeq" id="WP_386099828.1">
    <property type="nucleotide sequence ID" value="NZ_JBHUOZ010000003.1"/>
</dbReference>
<gene>
    <name evidence="1" type="ORF">ACFS6H_13785</name>
</gene>
<proteinExistence type="predicted"/>
<evidence type="ECO:0000313" key="2">
    <source>
        <dbReference type="Proteomes" id="UP001597511"/>
    </source>
</evidence>
<name>A0ABW6A835_9BACT</name>
<evidence type="ECO:0000313" key="1">
    <source>
        <dbReference type="EMBL" id="MFD2920791.1"/>
    </source>
</evidence>
<reference evidence="2" key="1">
    <citation type="journal article" date="2019" name="Int. J. Syst. Evol. Microbiol.">
        <title>The Global Catalogue of Microorganisms (GCM) 10K type strain sequencing project: providing services to taxonomists for standard genome sequencing and annotation.</title>
        <authorList>
            <consortium name="The Broad Institute Genomics Platform"/>
            <consortium name="The Broad Institute Genome Sequencing Center for Infectious Disease"/>
            <person name="Wu L."/>
            <person name="Ma J."/>
        </authorList>
    </citation>
    <scope>NUCLEOTIDE SEQUENCE [LARGE SCALE GENOMIC DNA]</scope>
    <source>
        <strain evidence="2">KCTC 23299</strain>
    </source>
</reference>
<dbReference type="EMBL" id="JBHUOZ010000003">
    <property type="protein sequence ID" value="MFD2920791.1"/>
    <property type="molecule type" value="Genomic_DNA"/>
</dbReference>